<dbReference type="InterPro" id="IPR000768">
    <property type="entry name" value="ART"/>
</dbReference>
<evidence type="ECO:0000256" key="5">
    <source>
        <dbReference type="ARBA" id="ARBA00047597"/>
    </source>
</evidence>
<reference evidence="8" key="1">
    <citation type="submission" date="2021-02" db="EMBL/GenBank/DDBJ databases">
        <authorList>
            <person name="Nowell W R."/>
        </authorList>
    </citation>
    <scope>NUCLEOTIDE SEQUENCE</scope>
</reference>
<dbReference type="EMBL" id="CAJNOT010000858">
    <property type="protein sequence ID" value="CAF1096463.1"/>
    <property type="molecule type" value="Genomic_DNA"/>
</dbReference>
<comment type="similarity">
    <text evidence="1 6">Belongs to the Arg-specific ADP-ribosyltransferase family.</text>
</comment>
<dbReference type="PROSITE" id="PS51996">
    <property type="entry name" value="TR_MART"/>
    <property type="match status" value="1"/>
</dbReference>
<keyword evidence="3 6" id="KW-0808">Transferase</keyword>
<keyword evidence="6" id="KW-0521">NADP</keyword>
<keyword evidence="4" id="KW-0548">Nucleotidyltransferase</keyword>
<dbReference type="GO" id="GO:0016779">
    <property type="term" value="F:nucleotidyltransferase activity"/>
    <property type="evidence" value="ECO:0007669"/>
    <property type="project" value="UniProtKB-KW"/>
</dbReference>
<evidence type="ECO:0000256" key="3">
    <source>
        <dbReference type="ARBA" id="ARBA00022679"/>
    </source>
</evidence>
<evidence type="ECO:0000256" key="1">
    <source>
        <dbReference type="ARBA" id="ARBA00009558"/>
    </source>
</evidence>
<organism evidence="8 9">
    <name type="scientific">Rotaria sordida</name>
    <dbReference type="NCBI Taxonomy" id="392033"/>
    <lineage>
        <taxon>Eukaryota</taxon>
        <taxon>Metazoa</taxon>
        <taxon>Spiralia</taxon>
        <taxon>Gnathifera</taxon>
        <taxon>Rotifera</taxon>
        <taxon>Eurotatoria</taxon>
        <taxon>Bdelloidea</taxon>
        <taxon>Philodinida</taxon>
        <taxon>Philodinidae</taxon>
        <taxon>Rotaria</taxon>
    </lineage>
</organism>
<accession>A0A819M1C0</accession>
<dbReference type="Gene3D" id="3.90.176.10">
    <property type="entry name" value="Toxin ADP-ribosyltransferase, Chain A, domain 1"/>
    <property type="match status" value="1"/>
</dbReference>
<keyword evidence="2 6" id="KW-0328">Glycosyltransferase</keyword>
<evidence type="ECO:0000313" key="9">
    <source>
        <dbReference type="Proteomes" id="UP000663836"/>
    </source>
</evidence>
<dbReference type="Pfam" id="PF01129">
    <property type="entry name" value="ART"/>
    <property type="match status" value="1"/>
</dbReference>
<dbReference type="GO" id="GO:0106274">
    <property type="term" value="F:NAD+-protein-arginine ADP-ribosyltransferase activity"/>
    <property type="evidence" value="ECO:0007669"/>
    <property type="project" value="UniProtKB-EC"/>
</dbReference>
<dbReference type="EC" id="2.4.2.31" evidence="6"/>
<comment type="caution">
    <text evidence="8">The sequence shown here is derived from an EMBL/GenBank/DDBJ whole genome shotgun (WGS) entry which is preliminary data.</text>
</comment>
<proteinExistence type="inferred from homology"/>
<dbReference type="Gene3D" id="1.25.40.10">
    <property type="entry name" value="Tetratricopeptide repeat domain"/>
    <property type="match status" value="1"/>
</dbReference>
<evidence type="ECO:0000256" key="2">
    <source>
        <dbReference type="ARBA" id="ARBA00022676"/>
    </source>
</evidence>
<dbReference type="Proteomes" id="UP000663836">
    <property type="component" value="Unassembled WGS sequence"/>
</dbReference>
<comment type="catalytic activity">
    <reaction evidence="5 6">
        <text>L-arginyl-[protein] + NAD(+) = N(omega)-(ADP-D-ribosyl)-L-arginyl-[protein] + nicotinamide + H(+)</text>
        <dbReference type="Rhea" id="RHEA:19149"/>
        <dbReference type="Rhea" id="RHEA-COMP:10532"/>
        <dbReference type="Rhea" id="RHEA-COMP:15087"/>
        <dbReference type="ChEBI" id="CHEBI:15378"/>
        <dbReference type="ChEBI" id="CHEBI:17154"/>
        <dbReference type="ChEBI" id="CHEBI:29965"/>
        <dbReference type="ChEBI" id="CHEBI:57540"/>
        <dbReference type="ChEBI" id="CHEBI:142554"/>
        <dbReference type="EC" id="2.4.2.31"/>
    </reaction>
</comment>
<evidence type="ECO:0000256" key="6">
    <source>
        <dbReference type="RuleBase" id="RU361228"/>
    </source>
</evidence>
<protein>
    <recommendedName>
        <fullName evidence="6">NAD(P)(+)--arginine ADP-ribosyltransferase</fullName>
        <ecNumber evidence="6">2.4.2.31</ecNumber>
    </recommendedName>
    <alternativeName>
        <fullName evidence="6">Mono(ADP-ribosyl)transferase</fullName>
    </alternativeName>
</protein>
<gene>
    <name evidence="8" type="ORF">JBS370_LOCUS24702</name>
    <name evidence="7" type="ORF">ZHD862_LOCUS17362</name>
</gene>
<dbReference type="InterPro" id="IPR011990">
    <property type="entry name" value="TPR-like_helical_dom_sf"/>
</dbReference>
<dbReference type="Proteomes" id="UP000663864">
    <property type="component" value="Unassembled WGS sequence"/>
</dbReference>
<evidence type="ECO:0000256" key="4">
    <source>
        <dbReference type="ARBA" id="ARBA00022695"/>
    </source>
</evidence>
<dbReference type="EMBL" id="CAJOBD010003925">
    <property type="protein sequence ID" value="CAF3972235.1"/>
    <property type="molecule type" value="Genomic_DNA"/>
</dbReference>
<dbReference type="SUPFAM" id="SSF48452">
    <property type="entry name" value="TPR-like"/>
    <property type="match status" value="1"/>
</dbReference>
<dbReference type="SMART" id="SM00028">
    <property type="entry name" value="TPR"/>
    <property type="match status" value="3"/>
</dbReference>
<dbReference type="InterPro" id="IPR019734">
    <property type="entry name" value="TPR_rpt"/>
</dbReference>
<dbReference type="SUPFAM" id="SSF56399">
    <property type="entry name" value="ADP-ribosylation"/>
    <property type="match status" value="1"/>
</dbReference>
<sequence length="666" mass="79226">MINFNLSSTPLNEIQNHEDYKIVWFSTDSNIPYKEQIIDYLIPFNSFEDCDDYIINVQSHRKILLVLINFFEYVSYYNDFPQIQSIYVLERNLQNINYENQTYSKRVNTFTNEHALIERLRQDILLTYRNDLSIKYQNEEVQLNSINDFENNCTLDDALYWYTKEPFVYKLVNKAFRTRNVDLICRFRYFIILLHRKLKELSIQQQKINYTIVYRAQTLRKNDLETLKSNIGNLISTNTIMSTTRNKNVADMFLNTTAEINVIFKINIRNATDYIFYTFADISEFSQYPQEEETLFFPGSVFHIDSVEKENNSTWIIKLTLNNDTAEQIEQLMNVIQKQFTNKINLDYSFMKIDDFNLFRKYYRILTNKKFTFKDAITNAIGGIDFDYLFRNFDKNFIDNAKFIVLNILIGNNYFRLFEYDNALHHYDIAISSLDNNNNNQLIGEIYNHIGDVQKAMNNFQSGLLYYEKALQIFTSHNVKDRYFSSIYRKISDIYQIQNKNIDAIIYEEKANQIDKRYRQRSELDHKISLEYYQNQLNTQLNLLPHERADILYSIGVCLIKKCDYQQALENLLQAKKLFENHLPTYDHFAYKFGTLFECIALRQIGYDKQIPLILLSDGTTCYDVTTIPNENHNQIELREDECLVSPISSDLYEGEVRIINDQINC</sequence>
<name>A0A819M1C0_9BILA</name>
<evidence type="ECO:0000313" key="8">
    <source>
        <dbReference type="EMBL" id="CAF3972235.1"/>
    </source>
</evidence>
<keyword evidence="6" id="KW-0520">NAD</keyword>
<evidence type="ECO:0000313" key="7">
    <source>
        <dbReference type="EMBL" id="CAF1096463.1"/>
    </source>
</evidence>
<dbReference type="AlphaFoldDB" id="A0A819M1C0"/>